<evidence type="ECO:0000256" key="3">
    <source>
        <dbReference type="SAM" id="MobiDB-lite"/>
    </source>
</evidence>
<dbReference type="GO" id="GO:0005525">
    <property type="term" value="F:GTP binding"/>
    <property type="evidence" value="ECO:0007669"/>
    <property type="project" value="UniProtKB-KW"/>
</dbReference>
<evidence type="ECO:0000313" key="5">
    <source>
        <dbReference type="Proteomes" id="UP000076632"/>
    </source>
</evidence>
<proteinExistence type="predicted"/>
<gene>
    <name evidence="4" type="ORF">L228DRAFT_245489</name>
</gene>
<dbReference type="AlphaFoldDB" id="A0A165I8F1"/>
<dbReference type="InterPro" id="IPR005225">
    <property type="entry name" value="Small_GTP-bd"/>
</dbReference>
<dbReference type="GO" id="GO:0003924">
    <property type="term" value="F:GTPase activity"/>
    <property type="evidence" value="ECO:0007669"/>
    <property type="project" value="InterPro"/>
</dbReference>
<dbReference type="Proteomes" id="UP000076632">
    <property type="component" value="Unassembled WGS sequence"/>
</dbReference>
<dbReference type="EMBL" id="KV407456">
    <property type="protein sequence ID" value="KZF24534.1"/>
    <property type="molecule type" value="Genomic_DNA"/>
</dbReference>
<dbReference type="OrthoDB" id="265044at2759"/>
<dbReference type="GO" id="GO:0016020">
    <property type="term" value="C:membrane"/>
    <property type="evidence" value="ECO:0007669"/>
    <property type="project" value="InterPro"/>
</dbReference>
<dbReference type="SMART" id="SM00173">
    <property type="entry name" value="RAS"/>
    <property type="match status" value="1"/>
</dbReference>
<dbReference type="FunFam" id="3.40.50.300:FF:001423">
    <property type="entry name" value="Ras family GTPase"/>
    <property type="match status" value="1"/>
</dbReference>
<feature type="compositionally biased region" description="Polar residues" evidence="3">
    <location>
        <begin position="215"/>
        <end position="224"/>
    </location>
</feature>
<feature type="compositionally biased region" description="Gly residues" evidence="3">
    <location>
        <begin position="334"/>
        <end position="344"/>
    </location>
</feature>
<dbReference type="CDD" id="cd00876">
    <property type="entry name" value="Ras"/>
    <property type="match status" value="1"/>
</dbReference>
<dbReference type="SMART" id="SM00175">
    <property type="entry name" value="RAB"/>
    <property type="match status" value="1"/>
</dbReference>
<dbReference type="STRING" id="1328760.A0A165I8F1"/>
<dbReference type="SMART" id="SM00174">
    <property type="entry name" value="RHO"/>
    <property type="match status" value="1"/>
</dbReference>
<dbReference type="PANTHER" id="PTHR24070">
    <property type="entry name" value="RAS, DI-RAS, AND RHEB FAMILY MEMBERS OF SMALL GTPASE SUPERFAMILY"/>
    <property type="match status" value="1"/>
</dbReference>
<feature type="compositionally biased region" description="Basic and acidic residues" evidence="3">
    <location>
        <begin position="263"/>
        <end position="308"/>
    </location>
</feature>
<dbReference type="NCBIfam" id="TIGR00231">
    <property type="entry name" value="small_GTP"/>
    <property type="match status" value="1"/>
</dbReference>
<feature type="region of interest" description="Disordered" evidence="3">
    <location>
        <begin position="196"/>
        <end position="347"/>
    </location>
</feature>
<dbReference type="PROSITE" id="PS51420">
    <property type="entry name" value="RHO"/>
    <property type="match status" value="1"/>
</dbReference>
<dbReference type="Pfam" id="PF00071">
    <property type="entry name" value="Ras"/>
    <property type="match status" value="1"/>
</dbReference>
<keyword evidence="1" id="KW-0547">Nucleotide-binding</keyword>
<dbReference type="PRINTS" id="PR00449">
    <property type="entry name" value="RASTRNSFRMNG"/>
</dbReference>
<dbReference type="SUPFAM" id="SSF52540">
    <property type="entry name" value="P-loop containing nucleoside triphosphate hydrolases"/>
    <property type="match status" value="1"/>
</dbReference>
<dbReference type="InterPro" id="IPR001806">
    <property type="entry name" value="Small_GTPase"/>
</dbReference>
<accession>A0A165I8F1</accession>
<dbReference type="InParanoid" id="A0A165I8F1"/>
<keyword evidence="5" id="KW-1185">Reference proteome</keyword>
<dbReference type="GO" id="GO:0007165">
    <property type="term" value="P:signal transduction"/>
    <property type="evidence" value="ECO:0007669"/>
    <property type="project" value="InterPro"/>
</dbReference>
<dbReference type="PROSITE" id="PS51419">
    <property type="entry name" value="RAB"/>
    <property type="match status" value="1"/>
</dbReference>
<reference evidence="4 5" key="1">
    <citation type="journal article" date="2016" name="Fungal Biol.">
        <title>The genome of Xylona heveae provides a window into fungal endophytism.</title>
        <authorList>
            <person name="Gazis R."/>
            <person name="Kuo A."/>
            <person name="Riley R."/>
            <person name="LaButti K."/>
            <person name="Lipzen A."/>
            <person name="Lin J."/>
            <person name="Amirebrahimi M."/>
            <person name="Hesse C.N."/>
            <person name="Spatafora J.W."/>
            <person name="Henrissat B."/>
            <person name="Hainaut M."/>
            <person name="Grigoriev I.V."/>
            <person name="Hibbett D.S."/>
        </authorList>
    </citation>
    <scope>NUCLEOTIDE SEQUENCE [LARGE SCALE GENOMIC DNA]</scope>
    <source>
        <strain evidence="4 5">TC161</strain>
    </source>
</reference>
<dbReference type="InterPro" id="IPR020849">
    <property type="entry name" value="Small_GTPase_Ras-type"/>
</dbReference>
<dbReference type="InterPro" id="IPR027417">
    <property type="entry name" value="P-loop_NTPase"/>
</dbReference>
<protein>
    <submittedName>
        <fullName evidence="4">Ras-domain-containing protein</fullName>
    </submittedName>
</protein>
<dbReference type="GeneID" id="28897309"/>
<evidence type="ECO:0000313" key="4">
    <source>
        <dbReference type="EMBL" id="KZF24534.1"/>
    </source>
</evidence>
<evidence type="ECO:0000256" key="2">
    <source>
        <dbReference type="ARBA" id="ARBA00023134"/>
    </source>
</evidence>
<evidence type="ECO:0000256" key="1">
    <source>
        <dbReference type="ARBA" id="ARBA00022741"/>
    </source>
</evidence>
<sequence>MDAAESISITVCGDGGCGKSSITLRLVRRAWTQEYDPTIEDSYSVTRTIDNRTILLSITDTAGQEEYRGLWTSSSLQSSDAFLLVYDITNEQSLEALDEFIPLVDIEADHRDSTGGVPPVKLIVGNKCDLETQRRVGAESAQHWAREHGCDFMETSARDMINIEEAFAHIIRAVMQARRDPQGYARNHINIYSPVRPADSEPFASSSSSQPGPSTNNANASSLRQKLKAKANTGKKLFRSPRVPPSQEYLQERYMADQQAQQDAHDQEQVYGRSQDDHASQQHLQDRYPEQYAREHNQHPQHSQHDDEGQAGTETGTGPPGPRNAAGSTSSAGYGSGYGTGSGTGYLSRDYFERREAEEAKRAKRSFWKRLKCW</sequence>
<feature type="compositionally biased region" description="Low complexity" evidence="3">
    <location>
        <begin position="200"/>
        <end position="214"/>
    </location>
</feature>
<keyword evidence="2" id="KW-0342">GTP-binding</keyword>
<dbReference type="PROSITE" id="PS51421">
    <property type="entry name" value="RAS"/>
    <property type="match status" value="1"/>
</dbReference>
<dbReference type="Gene3D" id="3.40.50.300">
    <property type="entry name" value="P-loop containing nucleotide triphosphate hydrolases"/>
    <property type="match status" value="1"/>
</dbReference>
<dbReference type="RefSeq" id="XP_018190089.1">
    <property type="nucleotide sequence ID" value="XM_018332172.1"/>
</dbReference>
<name>A0A165I8F1_XYLHT</name>
<organism evidence="4 5">
    <name type="scientific">Xylona heveae (strain CBS 132557 / TC161)</name>
    <dbReference type="NCBI Taxonomy" id="1328760"/>
    <lineage>
        <taxon>Eukaryota</taxon>
        <taxon>Fungi</taxon>
        <taxon>Dikarya</taxon>
        <taxon>Ascomycota</taxon>
        <taxon>Pezizomycotina</taxon>
        <taxon>Xylonomycetes</taxon>
        <taxon>Xylonales</taxon>
        <taxon>Xylonaceae</taxon>
        <taxon>Xylona</taxon>
    </lineage>
</organism>